<protein>
    <recommendedName>
        <fullName evidence="3">DUF1963 domain-containing protein</fullName>
    </recommendedName>
</protein>
<accession>A0A0P1GZ83</accession>
<evidence type="ECO:0000313" key="1">
    <source>
        <dbReference type="EMBL" id="CUH79059.1"/>
    </source>
</evidence>
<organism evidence="1 2">
    <name type="scientific">Tropicibacter naphthalenivorans</name>
    <dbReference type="NCBI Taxonomy" id="441103"/>
    <lineage>
        <taxon>Bacteria</taxon>
        <taxon>Pseudomonadati</taxon>
        <taxon>Pseudomonadota</taxon>
        <taxon>Alphaproteobacteria</taxon>
        <taxon>Rhodobacterales</taxon>
        <taxon>Roseobacteraceae</taxon>
        <taxon>Tropicibacter</taxon>
    </lineage>
</organism>
<dbReference type="Proteomes" id="UP000054935">
    <property type="component" value="Unassembled WGS sequence"/>
</dbReference>
<proteinExistence type="predicted"/>
<dbReference type="STRING" id="441103.TRN7648_02302"/>
<name>A0A0P1GZ83_9RHOB</name>
<dbReference type="InterPro" id="IPR015315">
    <property type="entry name" value="DUF1963"/>
</dbReference>
<dbReference type="SUPFAM" id="SSF103032">
    <property type="entry name" value="Hypothetical protein YwqG"/>
    <property type="match status" value="1"/>
</dbReference>
<keyword evidence="2" id="KW-1185">Reference proteome</keyword>
<reference evidence="1 2" key="1">
    <citation type="submission" date="2015-09" db="EMBL/GenBank/DDBJ databases">
        <authorList>
            <consortium name="Swine Surveillance"/>
        </authorList>
    </citation>
    <scope>NUCLEOTIDE SEQUENCE [LARGE SCALE GENOMIC DNA]</scope>
    <source>
        <strain evidence="1 2">CECT 7648</strain>
    </source>
</reference>
<dbReference type="EMBL" id="CYSE01000003">
    <property type="protein sequence ID" value="CUH79059.1"/>
    <property type="molecule type" value="Genomic_DNA"/>
</dbReference>
<evidence type="ECO:0000313" key="2">
    <source>
        <dbReference type="Proteomes" id="UP000054935"/>
    </source>
</evidence>
<dbReference type="Pfam" id="PF09234">
    <property type="entry name" value="DUF1963"/>
    <property type="match status" value="1"/>
</dbReference>
<dbReference type="Gene3D" id="2.30.320.10">
    <property type="entry name" value="YwqG-like"/>
    <property type="match status" value="1"/>
</dbReference>
<dbReference type="InterPro" id="IPR035948">
    <property type="entry name" value="YwqG-like_sf"/>
</dbReference>
<dbReference type="RefSeq" id="WP_058247768.1">
    <property type="nucleotide sequence ID" value="NZ_CYSE01000003.1"/>
</dbReference>
<gene>
    <name evidence="1" type="ORF">TRN7648_02302</name>
</gene>
<sequence length="276" mass="31579">MTSRESANRQFTPEETAHLFELATHPALLLTKTEFQGLEGAPGCWLGGFPTLPFYIDWPWVERDGAPLVPMHFMAQIRLDSLPLGDDFAPIPRQGTLFFFANYCEHQEGQTGSVSVIHVTQDVSACPERAMPPFPEDFWDEVDLCGWFDEPEPFRKWPVTVRKFDSLNSEFSQNAGWQQKAWKRGSEIYQTLFETPVTAPGNPALKAPRQGGVVHTMFDFLGDRDRDLMRDRQIPLLRLEIDRDWGFEYGHYLGFYIPPEALKAHDFSQAFACTLT</sequence>
<dbReference type="AlphaFoldDB" id="A0A0P1GZ83"/>
<evidence type="ECO:0008006" key="3">
    <source>
        <dbReference type="Google" id="ProtNLM"/>
    </source>
</evidence>